<dbReference type="OrthoDB" id="2804491at2759"/>
<organism evidence="1 2">
    <name type="scientific">Lentinus brumalis</name>
    <dbReference type="NCBI Taxonomy" id="2498619"/>
    <lineage>
        <taxon>Eukaryota</taxon>
        <taxon>Fungi</taxon>
        <taxon>Dikarya</taxon>
        <taxon>Basidiomycota</taxon>
        <taxon>Agaricomycotina</taxon>
        <taxon>Agaricomycetes</taxon>
        <taxon>Polyporales</taxon>
        <taxon>Polyporaceae</taxon>
        <taxon>Lentinus</taxon>
    </lineage>
</organism>
<gene>
    <name evidence="1" type="ORF">OH76DRAFT_1299092</name>
</gene>
<evidence type="ECO:0008006" key="3">
    <source>
        <dbReference type="Google" id="ProtNLM"/>
    </source>
</evidence>
<proteinExistence type="predicted"/>
<name>A0A371CH58_9APHY</name>
<keyword evidence="2" id="KW-1185">Reference proteome</keyword>
<feature type="non-terminal residue" evidence="1">
    <location>
        <position position="1"/>
    </location>
</feature>
<evidence type="ECO:0000313" key="2">
    <source>
        <dbReference type="Proteomes" id="UP000256964"/>
    </source>
</evidence>
<dbReference type="Proteomes" id="UP000256964">
    <property type="component" value="Unassembled WGS sequence"/>
</dbReference>
<accession>A0A371CH58</accession>
<reference evidence="1 2" key="1">
    <citation type="journal article" date="2018" name="Biotechnol. Biofuels">
        <title>Integrative visual omics of the white-rot fungus Polyporus brumalis exposes the biotechnological potential of its oxidative enzymes for delignifying raw plant biomass.</title>
        <authorList>
            <person name="Miyauchi S."/>
            <person name="Rancon A."/>
            <person name="Drula E."/>
            <person name="Hage H."/>
            <person name="Chaduli D."/>
            <person name="Favel A."/>
            <person name="Grisel S."/>
            <person name="Henrissat B."/>
            <person name="Herpoel-Gimbert I."/>
            <person name="Ruiz-Duenas F.J."/>
            <person name="Chevret D."/>
            <person name="Hainaut M."/>
            <person name="Lin J."/>
            <person name="Wang M."/>
            <person name="Pangilinan J."/>
            <person name="Lipzen A."/>
            <person name="Lesage-Meessen L."/>
            <person name="Navarro D."/>
            <person name="Riley R."/>
            <person name="Grigoriev I.V."/>
            <person name="Zhou S."/>
            <person name="Raouche S."/>
            <person name="Rosso M.N."/>
        </authorList>
    </citation>
    <scope>NUCLEOTIDE SEQUENCE [LARGE SCALE GENOMIC DNA]</scope>
    <source>
        <strain evidence="1 2">BRFM 1820</strain>
    </source>
</reference>
<feature type="non-terminal residue" evidence="1">
    <location>
        <position position="67"/>
    </location>
</feature>
<dbReference type="STRING" id="139420.A0A371CH58"/>
<evidence type="ECO:0000313" key="1">
    <source>
        <dbReference type="EMBL" id="RDX39620.1"/>
    </source>
</evidence>
<dbReference type="EMBL" id="KZ857712">
    <property type="protein sequence ID" value="RDX39620.1"/>
    <property type="molecule type" value="Genomic_DNA"/>
</dbReference>
<protein>
    <recommendedName>
        <fullName evidence="3">Reverse transcriptase domain-containing protein</fullName>
    </recommendedName>
</protein>
<dbReference type="AlphaFoldDB" id="A0A371CH58"/>
<sequence>IQPKPVMRWLGFRLDSHLSFCAHVLYFAERASTTVKAMLMLGSSLRGLTPMQRRMLFISYVCPLLTY</sequence>